<sequence>MFGFMKDKHDYRGYIASLDILLPIMTAACVMPTYFRPVFLLGGAVVPGVWDGLKKLRDIEQAAESCVHERLRLLEEGKEFKRKDIVASLFEIQQEKGDKVDFGILDVSWRFTLRSAITSVLYHLMKSPSAYNRLIEEIDEATSSGQLSHPNIRYNEAVKLRYLDACCKEGMRVHPSVGLTLPRHVPPGGCSISGQWFDAGTRVGVNAAVIHFDKSISSSDADEFNPERWFREDAANMDRYMFQAIHLAPSILIACADNDLQFGAGSRTCIGKNISLCEMYRVIPQLLRSYYLELAESRVLRETHNYWFNKPSNVQTRLRRR</sequence>
<reference evidence="1" key="1">
    <citation type="submission" date="2022-10" db="EMBL/GenBank/DDBJ databases">
        <title>Culturing micro-colonial fungi from biological soil crusts in the Mojave desert and describing Neophaeococcomyces mojavensis, and introducing the new genera and species Taxawa tesnikishii.</title>
        <authorList>
            <person name="Kurbessoian T."/>
            <person name="Stajich J.E."/>
        </authorList>
    </citation>
    <scope>NUCLEOTIDE SEQUENCE</scope>
    <source>
        <strain evidence="1">JES_115</strain>
    </source>
</reference>
<keyword evidence="2" id="KW-1185">Reference proteome</keyword>
<comment type="caution">
    <text evidence="1">The sequence shown here is derived from an EMBL/GenBank/DDBJ whole genome shotgun (WGS) entry which is preliminary data.</text>
</comment>
<name>A0ACC2ZJR6_9PEZI</name>
<evidence type="ECO:0000313" key="2">
    <source>
        <dbReference type="Proteomes" id="UP001172680"/>
    </source>
</evidence>
<protein>
    <submittedName>
        <fullName evidence="1">Uncharacterized protein</fullName>
    </submittedName>
</protein>
<dbReference type="Proteomes" id="UP001172680">
    <property type="component" value="Unassembled WGS sequence"/>
</dbReference>
<proteinExistence type="predicted"/>
<gene>
    <name evidence="1" type="ORF">H2199_001498</name>
</gene>
<dbReference type="EMBL" id="JAPDRP010000004">
    <property type="protein sequence ID" value="KAJ9647724.1"/>
    <property type="molecule type" value="Genomic_DNA"/>
</dbReference>
<organism evidence="1 2">
    <name type="scientific">Coniosporium tulheliwenetii</name>
    <dbReference type="NCBI Taxonomy" id="3383036"/>
    <lineage>
        <taxon>Eukaryota</taxon>
        <taxon>Fungi</taxon>
        <taxon>Dikarya</taxon>
        <taxon>Ascomycota</taxon>
        <taxon>Pezizomycotina</taxon>
        <taxon>Dothideomycetes</taxon>
        <taxon>Dothideomycetes incertae sedis</taxon>
        <taxon>Coniosporium</taxon>
    </lineage>
</organism>
<accession>A0ACC2ZJR6</accession>
<evidence type="ECO:0000313" key="1">
    <source>
        <dbReference type="EMBL" id="KAJ9647724.1"/>
    </source>
</evidence>